<dbReference type="SUPFAM" id="SSF50475">
    <property type="entry name" value="FMN-binding split barrel"/>
    <property type="match status" value="1"/>
</dbReference>
<dbReference type="PANTHER" id="PTHR34071:SF2">
    <property type="entry name" value="FLAVIN-NUCLEOTIDE-BINDING PROTEIN"/>
    <property type="match status" value="1"/>
</dbReference>
<dbReference type="HOGENOM" id="CLU_067890_2_2_12"/>
<evidence type="ECO:0000313" key="2">
    <source>
        <dbReference type="Proteomes" id="UP000007939"/>
    </source>
</evidence>
<dbReference type="Proteomes" id="UP000007939">
    <property type="component" value="Chromosome"/>
</dbReference>
<name>F4GJJ0_PARC1</name>
<reference evidence="1 2" key="2">
    <citation type="journal article" date="2012" name="Stand. Genomic Sci.">
        <title>Complete genome sequence of the termite hindgut bacterium Spirochaeta coccoides type strain (SPN1(T)), reclassification in the genus Sphaerochaeta as Sphaerochaeta coccoides comb. nov. and emendations of the family Spirochaetaceae and the genus Sphaerochaeta.</title>
        <authorList>
            <person name="Abt B."/>
            <person name="Han C."/>
            <person name="Scheuner C."/>
            <person name="Lu M."/>
            <person name="Lapidus A."/>
            <person name="Nolan M."/>
            <person name="Lucas S."/>
            <person name="Hammon N."/>
            <person name="Deshpande S."/>
            <person name="Cheng J.F."/>
            <person name="Tapia R."/>
            <person name="Goodwin L.A."/>
            <person name="Pitluck S."/>
            <person name="Liolios K."/>
            <person name="Pagani I."/>
            <person name="Ivanova N."/>
            <person name="Mavromatis K."/>
            <person name="Mikhailova N."/>
            <person name="Huntemann M."/>
            <person name="Pati A."/>
            <person name="Chen A."/>
            <person name="Palaniappan K."/>
            <person name="Land M."/>
            <person name="Hauser L."/>
            <person name="Brambilla E.M."/>
            <person name="Rohde M."/>
            <person name="Spring S."/>
            <person name="Gronow S."/>
            <person name="Goker M."/>
            <person name="Woyke T."/>
            <person name="Bristow J."/>
            <person name="Eisen J.A."/>
            <person name="Markowitz V."/>
            <person name="Hugenholtz P."/>
            <person name="Kyrpides N.C."/>
            <person name="Klenk H.P."/>
            <person name="Detter J.C."/>
        </authorList>
    </citation>
    <scope>NUCLEOTIDE SEQUENCE [LARGE SCALE GENOMIC DNA]</scope>
    <source>
        <strain evidence="2">ATCC BAA-1237 / DSM 17374 / SPN1</strain>
    </source>
</reference>
<dbReference type="Gene3D" id="2.30.110.10">
    <property type="entry name" value="Electron Transport, Fmn-binding Protein, Chain A"/>
    <property type="match status" value="1"/>
</dbReference>
<organism evidence="1 2">
    <name type="scientific">Parasphaerochaeta coccoides (strain ATCC BAA-1237 / DSM 17374 / SPN1)</name>
    <name type="common">Sphaerochaeta coccoides</name>
    <dbReference type="NCBI Taxonomy" id="760011"/>
    <lineage>
        <taxon>Bacteria</taxon>
        <taxon>Pseudomonadati</taxon>
        <taxon>Spirochaetota</taxon>
        <taxon>Spirochaetia</taxon>
        <taxon>Spirochaetales</taxon>
        <taxon>Sphaerochaetaceae</taxon>
        <taxon>Parasphaerochaeta</taxon>
    </lineage>
</organism>
<gene>
    <name evidence="1" type="ordered locus">Spico_1034</name>
</gene>
<evidence type="ECO:0000313" key="1">
    <source>
        <dbReference type="EMBL" id="AEC02255.1"/>
    </source>
</evidence>
<dbReference type="eggNOG" id="COG3467">
    <property type="taxonomic scope" value="Bacteria"/>
</dbReference>
<dbReference type="Pfam" id="PF12900">
    <property type="entry name" value="Pyridox_ox_2"/>
    <property type="match status" value="1"/>
</dbReference>
<proteinExistence type="predicted"/>
<reference evidence="2" key="1">
    <citation type="submission" date="2011-04" db="EMBL/GenBank/DDBJ databases">
        <title>The complete genome of Spirochaeta coccoides DSM 17374.</title>
        <authorList>
            <person name="Lucas S."/>
            <person name="Copeland A."/>
            <person name="Lapidus A."/>
            <person name="Bruce D."/>
            <person name="Goodwin L."/>
            <person name="Pitluck S."/>
            <person name="Peters L."/>
            <person name="Kyrpides N."/>
            <person name="Mavromatis K."/>
            <person name="Pagani I."/>
            <person name="Ivanova N."/>
            <person name="Ovchinnikova G."/>
            <person name="Lu M."/>
            <person name="Detter J.C."/>
            <person name="Tapia R."/>
            <person name="Han C."/>
            <person name="Land M."/>
            <person name="Hauser L."/>
            <person name="Markowitz V."/>
            <person name="Cheng J.-F."/>
            <person name="Hugenholtz P."/>
            <person name="Woyke T."/>
            <person name="Wu D."/>
            <person name="Spring S."/>
            <person name="Schroeder M."/>
            <person name="Brambilla E."/>
            <person name="Klenk H.-P."/>
            <person name="Eisen J.A."/>
        </authorList>
    </citation>
    <scope>NUCLEOTIDE SEQUENCE [LARGE SCALE GENOMIC DNA]</scope>
    <source>
        <strain evidence="2">ATCC BAA-1237 / DSM 17374 / SPN1</strain>
    </source>
</reference>
<sequence>MVPMRKKERAMNRKEALEAVKECSFGVLSMVNIRSEHPLGVGAPYAIPLNIVLCGEIVYFHCAREGHKLDNLRADPRVILSCTSYEKVISEKLTTVYDTALVFGNAREVTDEKERRIAIDELVRKYAPAELGRMDDIMEKSGHIMGIWAIDIVDVSGKRRQMPGSQEAQSV</sequence>
<protein>
    <submittedName>
        <fullName evidence="1">Pyridoxamine 5'-phosphate oxidase-related FMN-binding protein</fullName>
    </submittedName>
</protein>
<dbReference type="InterPro" id="IPR024747">
    <property type="entry name" value="Pyridox_Oxase-rel"/>
</dbReference>
<dbReference type="STRING" id="760011.Spico_1034"/>
<keyword evidence="2" id="KW-1185">Reference proteome</keyword>
<dbReference type="InterPro" id="IPR012349">
    <property type="entry name" value="Split_barrel_FMN-bd"/>
</dbReference>
<accession>F4GJJ0</accession>
<dbReference type="PANTHER" id="PTHR34071">
    <property type="entry name" value="5-NITROIMIDAZOLE ANTIBIOTICS RESISTANCE PROTEIN, NIMA-FAMILY-RELATED PROTEIN-RELATED"/>
    <property type="match status" value="1"/>
</dbReference>
<dbReference type="KEGG" id="scc:Spico_1034"/>
<dbReference type="EMBL" id="CP002659">
    <property type="protein sequence ID" value="AEC02255.1"/>
    <property type="molecule type" value="Genomic_DNA"/>
</dbReference>
<dbReference type="AlphaFoldDB" id="F4GJJ0"/>